<dbReference type="CDD" id="cd04623">
    <property type="entry name" value="CBS_pair_bac_euk"/>
    <property type="match status" value="1"/>
</dbReference>
<dbReference type="OrthoDB" id="9807125at2"/>
<dbReference type="AlphaFoldDB" id="A0A542YS96"/>
<dbReference type="InterPro" id="IPR000644">
    <property type="entry name" value="CBS_dom"/>
</dbReference>
<keyword evidence="1 2" id="KW-0129">CBS domain</keyword>
<dbReference type="PANTHER" id="PTHR43080:SF2">
    <property type="entry name" value="CBS DOMAIN-CONTAINING PROTEIN"/>
    <property type="match status" value="1"/>
</dbReference>
<dbReference type="SMART" id="SM00116">
    <property type="entry name" value="CBS"/>
    <property type="match status" value="2"/>
</dbReference>
<evidence type="ECO:0000313" key="4">
    <source>
        <dbReference type="EMBL" id="TQL50972.1"/>
    </source>
</evidence>
<evidence type="ECO:0000259" key="3">
    <source>
        <dbReference type="PROSITE" id="PS51371"/>
    </source>
</evidence>
<feature type="domain" description="CBS" evidence="3">
    <location>
        <begin position="77"/>
        <end position="132"/>
    </location>
</feature>
<name>A0A542YS96_9MICO</name>
<dbReference type="Gene3D" id="3.10.580.10">
    <property type="entry name" value="CBS-domain"/>
    <property type="match status" value="1"/>
</dbReference>
<dbReference type="PROSITE" id="PS51371">
    <property type="entry name" value="CBS"/>
    <property type="match status" value="2"/>
</dbReference>
<dbReference type="InterPro" id="IPR046342">
    <property type="entry name" value="CBS_dom_sf"/>
</dbReference>
<proteinExistence type="predicted"/>
<dbReference type="Pfam" id="PF00571">
    <property type="entry name" value="CBS"/>
    <property type="match status" value="2"/>
</dbReference>
<dbReference type="InterPro" id="IPR051257">
    <property type="entry name" value="Diverse_CBS-Domain"/>
</dbReference>
<feature type="domain" description="CBS" evidence="3">
    <location>
        <begin position="7"/>
        <end position="69"/>
    </location>
</feature>
<dbReference type="PANTHER" id="PTHR43080">
    <property type="entry name" value="CBS DOMAIN-CONTAINING PROTEIN CBSX3, MITOCHONDRIAL"/>
    <property type="match status" value="1"/>
</dbReference>
<dbReference type="EMBL" id="VFOP01000001">
    <property type="protein sequence ID" value="TQL50972.1"/>
    <property type="molecule type" value="Genomic_DNA"/>
</dbReference>
<reference evidence="4 5" key="1">
    <citation type="submission" date="2019-06" db="EMBL/GenBank/DDBJ databases">
        <title>Sequencing the genomes of 1000 actinobacteria strains.</title>
        <authorList>
            <person name="Klenk H.-P."/>
        </authorList>
    </citation>
    <scope>NUCLEOTIDE SEQUENCE [LARGE SCALE GENOMIC DNA]</scope>
    <source>
        <strain evidence="4 5">DSM 12335</strain>
    </source>
</reference>
<evidence type="ECO:0000313" key="5">
    <source>
        <dbReference type="Proteomes" id="UP000319516"/>
    </source>
</evidence>
<dbReference type="SUPFAM" id="SSF54631">
    <property type="entry name" value="CBS-domain pair"/>
    <property type="match status" value="1"/>
</dbReference>
<dbReference type="RefSeq" id="WP_141785032.1">
    <property type="nucleotide sequence ID" value="NZ_BAAAIK010000002.1"/>
</dbReference>
<protein>
    <submittedName>
        <fullName evidence="4">CBS domain protein</fullName>
    </submittedName>
</protein>
<accession>A0A542YS96</accession>
<dbReference type="Proteomes" id="UP000319516">
    <property type="component" value="Unassembled WGS sequence"/>
</dbReference>
<dbReference type="InterPro" id="IPR044725">
    <property type="entry name" value="CBSX3_CBS_dom"/>
</dbReference>
<comment type="caution">
    <text evidence="4">The sequence shown here is derived from an EMBL/GenBank/DDBJ whole genome shotgun (WGS) entry which is preliminary data.</text>
</comment>
<evidence type="ECO:0000256" key="2">
    <source>
        <dbReference type="PROSITE-ProRule" id="PRU00703"/>
    </source>
</evidence>
<gene>
    <name evidence="4" type="ORF">FB467_2099</name>
</gene>
<keyword evidence="5" id="KW-1185">Reference proteome</keyword>
<evidence type="ECO:0000256" key="1">
    <source>
        <dbReference type="ARBA" id="ARBA00023122"/>
    </source>
</evidence>
<sequence>MRIREVIRRKGDQVVTIRPDADVTTLLAMLAEHNIGAVVVSADDGATLSGIVSERDVVRRLQADGAAALSLPVADLMTVEVQTCVPEDALEELALRMTEHRIRHLPVVEDGRITAIVSIGDIVKHRIDELQEERQQLVSYIQH</sequence>
<organism evidence="4 5">
    <name type="scientific">Ornithinicoccus hortensis</name>
    <dbReference type="NCBI Taxonomy" id="82346"/>
    <lineage>
        <taxon>Bacteria</taxon>
        <taxon>Bacillati</taxon>
        <taxon>Actinomycetota</taxon>
        <taxon>Actinomycetes</taxon>
        <taxon>Micrococcales</taxon>
        <taxon>Intrasporangiaceae</taxon>
        <taxon>Ornithinicoccus</taxon>
    </lineage>
</organism>